<keyword evidence="4" id="KW-1185">Reference proteome</keyword>
<feature type="signal peptide" evidence="2">
    <location>
        <begin position="1"/>
        <end position="28"/>
    </location>
</feature>
<name>A0ABU4GR25_9CLOT</name>
<evidence type="ECO:0000256" key="1">
    <source>
        <dbReference type="SAM" id="MobiDB-lite"/>
    </source>
</evidence>
<dbReference type="InterPro" id="IPR050490">
    <property type="entry name" value="Bact_solute-bd_prot1"/>
</dbReference>
<feature type="compositionally biased region" description="Low complexity" evidence="1">
    <location>
        <begin position="30"/>
        <end position="55"/>
    </location>
</feature>
<dbReference type="EMBL" id="JAWONS010000290">
    <property type="protein sequence ID" value="MDW2800018.1"/>
    <property type="molecule type" value="Genomic_DNA"/>
</dbReference>
<reference evidence="3 4" key="1">
    <citation type="submission" date="2023-10" db="EMBL/GenBank/DDBJ databases">
        <title>A novel Glycoside Hydrolase 43-Like Enzyme from Clostrdium boliviensis is an Endo-xylanase, and a Candidate for Xylooligosaccharides Production from Different Xylan Substrates.</title>
        <authorList>
            <person name="Alvarez M.T."/>
            <person name="Rocabado-Villegas L.R."/>
            <person name="Salas-Veizaga D.M."/>
            <person name="Linares-Pasten J.A."/>
            <person name="Gudmundsdottir E.E."/>
            <person name="Hreggvidsson G.O."/>
            <person name="Adlercreutz P."/>
            <person name="Nordberg Karlsson E."/>
        </authorList>
    </citation>
    <scope>NUCLEOTIDE SEQUENCE [LARGE SCALE GENOMIC DNA]</scope>
    <source>
        <strain evidence="3 4">E-1</strain>
    </source>
</reference>
<dbReference type="PANTHER" id="PTHR43649:SF17">
    <property type="entry name" value="ABC TRANSPORTER SOLUTE BINDING PROTEIN-SUGAR TRANSPORT"/>
    <property type="match status" value="1"/>
</dbReference>
<dbReference type="PROSITE" id="PS51257">
    <property type="entry name" value="PROKAR_LIPOPROTEIN"/>
    <property type="match status" value="1"/>
</dbReference>
<comment type="caution">
    <text evidence="3">The sequence shown here is derived from an EMBL/GenBank/DDBJ whole genome shotgun (WGS) entry which is preliminary data.</text>
</comment>
<dbReference type="Pfam" id="PF01547">
    <property type="entry name" value="SBP_bac_1"/>
    <property type="match status" value="1"/>
</dbReference>
<protein>
    <submittedName>
        <fullName evidence="3">ABC transporter substrate-binding protein</fullName>
    </submittedName>
</protein>
<gene>
    <name evidence="3" type="ORF">RZO55_20805</name>
</gene>
<dbReference type="PANTHER" id="PTHR43649">
    <property type="entry name" value="ARABINOSE-BINDING PROTEIN-RELATED"/>
    <property type="match status" value="1"/>
</dbReference>
<feature type="chain" id="PRO_5046315397" evidence="2">
    <location>
        <begin position="29"/>
        <end position="461"/>
    </location>
</feature>
<dbReference type="Proteomes" id="UP001276854">
    <property type="component" value="Unassembled WGS sequence"/>
</dbReference>
<dbReference type="SUPFAM" id="SSF53850">
    <property type="entry name" value="Periplasmic binding protein-like II"/>
    <property type="match status" value="1"/>
</dbReference>
<dbReference type="RefSeq" id="WP_318066206.1">
    <property type="nucleotide sequence ID" value="NZ_JAWONS010000290.1"/>
</dbReference>
<evidence type="ECO:0000313" key="4">
    <source>
        <dbReference type="Proteomes" id="UP001276854"/>
    </source>
</evidence>
<proteinExistence type="predicted"/>
<organism evidence="3 4">
    <name type="scientific">Clostridium boliviensis</name>
    <dbReference type="NCBI Taxonomy" id="318465"/>
    <lineage>
        <taxon>Bacteria</taxon>
        <taxon>Bacillati</taxon>
        <taxon>Bacillota</taxon>
        <taxon>Clostridia</taxon>
        <taxon>Eubacteriales</taxon>
        <taxon>Clostridiaceae</taxon>
        <taxon>Clostridium</taxon>
    </lineage>
</organism>
<accession>A0ABU4GR25</accession>
<evidence type="ECO:0000313" key="3">
    <source>
        <dbReference type="EMBL" id="MDW2800018.1"/>
    </source>
</evidence>
<evidence type="ECO:0000256" key="2">
    <source>
        <dbReference type="SAM" id="SignalP"/>
    </source>
</evidence>
<feature type="region of interest" description="Disordered" evidence="1">
    <location>
        <begin position="25"/>
        <end position="62"/>
    </location>
</feature>
<dbReference type="InterPro" id="IPR006059">
    <property type="entry name" value="SBP"/>
</dbReference>
<dbReference type="Gene3D" id="3.40.190.10">
    <property type="entry name" value="Periplasmic binding protein-like II"/>
    <property type="match status" value="2"/>
</dbReference>
<sequence length="461" mass="51130">MKRRWSGVLSLAIATALTVSLTACGSSAGNSETTANAESTTAQTKEETQAQSETQPTENGEPVTLRFAWWGGDSRHEATLNAIDLYQKKHPNVTIEGEYQGYDGYYEKMMTTLSSGTAPDLFQFSRDWIADVQEAKHYIADLSKLPVDLTTLKKDTIEKSGMYNGEPVMFPVSVGGQVLYVNTEFASRFGIDLTKDLTWEDLKELGTKVHQQDPESYLMTADIDVLNRLIVLEYIAQQTGKSLVDQDTYEMNFTQDQMKESLQNILDLYATNTLEPFGEAAVFVGQMDQNNKWVTGKIGMLLDNTGSAPKYESSISSDIDVMKIPVQDKAVSSGVDFSSNMGFCINDNSKAKEEAAKFLDFLQNDPEAIEILQTTRGYCPTEIAETTLEDKGMLDQVQKKAVALSQPDSYTINTISSNTELETIRKDVIQEVIYGDMTPEEGAKSIVDQYTEVLSTLKAEK</sequence>
<keyword evidence="2" id="KW-0732">Signal</keyword>